<dbReference type="Proteomes" id="UP000254950">
    <property type="component" value="Unassembled WGS sequence"/>
</dbReference>
<evidence type="ECO:0000313" key="1">
    <source>
        <dbReference type="EMBL" id="SUV44599.1"/>
    </source>
</evidence>
<sequence length="50" mass="5131">MGIIVLCFCATLSVFVIALPITVKLQGVSIGGTVGTRLGYGTEVIVGFCI</sequence>
<protein>
    <submittedName>
        <fullName evidence="1">Uncharacterized protein</fullName>
    </submittedName>
</protein>
<evidence type="ECO:0000313" key="2">
    <source>
        <dbReference type="Proteomes" id="UP000254950"/>
    </source>
</evidence>
<organism evidence="1 2">
    <name type="scientific">Bartonella doshiae</name>
    <dbReference type="NCBI Taxonomy" id="33044"/>
    <lineage>
        <taxon>Bacteria</taxon>
        <taxon>Pseudomonadati</taxon>
        <taxon>Pseudomonadota</taxon>
        <taxon>Alphaproteobacteria</taxon>
        <taxon>Hyphomicrobiales</taxon>
        <taxon>Bartonellaceae</taxon>
        <taxon>Bartonella</taxon>
    </lineage>
</organism>
<accession>A0A380ZC83</accession>
<dbReference type="AlphaFoldDB" id="A0A380ZC83"/>
<dbReference type="EMBL" id="UFTF01000001">
    <property type="protein sequence ID" value="SUV44599.1"/>
    <property type="molecule type" value="Genomic_DNA"/>
</dbReference>
<proteinExistence type="predicted"/>
<dbReference type="RefSeq" id="WP_004855000.1">
    <property type="nucleotide sequence ID" value="NZ_CACVBH010000004.1"/>
</dbReference>
<gene>
    <name evidence="1" type="ORF">NCTC12862_00349</name>
</gene>
<name>A0A380ZC83_BARDO</name>
<reference evidence="1 2" key="1">
    <citation type="submission" date="2018-06" db="EMBL/GenBank/DDBJ databases">
        <authorList>
            <consortium name="Pathogen Informatics"/>
            <person name="Doyle S."/>
        </authorList>
    </citation>
    <scope>NUCLEOTIDE SEQUENCE [LARGE SCALE GENOMIC DNA]</scope>
    <source>
        <strain evidence="1 2">NCTC12862</strain>
    </source>
</reference>